<dbReference type="AlphaFoldDB" id="A0AAN9KAF9"/>
<protein>
    <submittedName>
        <fullName evidence="1">Uncharacterized protein</fullName>
    </submittedName>
</protein>
<sequence length="83" mass="9475">MSFERRHISLGSWIKRRWKCHSTLKVKEEESVFKDGFLVGHQSTNWMVLFVLMVATAAFTSLADVEDGSKALLVISATESRSW</sequence>
<comment type="caution">
    <text evidence="1">The sequence shown here is derived from an EMBL/GenBank/DDBJ whole genome shotgun (WGS) entry which is preliminary data.</text>
</comment>
<organism evidence="1 2">
    <name type="scientific">Canavalia gladiata</name>
    <name type="common">Sword bean</name>
    <name type="synonym">Dolichos gladiatus</name>
    <dbReference type="NCBI Taxonomy" id="3824"/>
    <lineage>
        <taxon>Eukaryota</taxon>
        <taxon>Viridiplantae</taxon>
        <taxon>Streptophyta</taxon>
        <taxon>Embryophyta</taxon>
        <taxon>Tracheophyta</taxon>
        <taxon>Spermatophyta</taxon>
        <taxon>Magnoliopsida</taxon>
        <taxon>eudicotyledons</taxon>
        <taxon>Gunneridae</taxon>
        <taxon>Pentapetalae</taxon>
        <taxon>rosids</taxon>
        <taxon>fabids</taxon>
        <taxon>Fabales</taxon>
        <taxon>Fabaceae</taxon>
        <taxon>Papilionoideae</taxon>
        <taxon>50 kb inversion clade</taxon>
        <taxon>NPAAA clade</taxon>
        <taxon>indigoferoid/millettioid clade</taxon>
        <taxon>Phaseoleae</taxon>
        <taxon>Canavalia</taxon>
    </lineage>
</organism>
<reference evidence="1 2" key="1">
    <citation type="submission" date="2024-01" db="EMBL/GenBank/DDBJ databases">
        <title>The genomes of 5 underutilized Papilionoideae crops provide insights into root nodulation and disease resistanc.</title>
        <authorList>
            <person name="Jiang F."/>
        </authorList>
    </citation>
    <scope>NUCLEOTIDE SEQUENCE [LARGE SCALE GENOMIC DNA]</scope>
    <source>
        <strain evidence="1">LVBAO_FW01</strain>
        <tissue evidence="1">Leaves</tissue>
    </source>
</reference>
<dbReference type="EMBL" id="JAYMYQ010000009">
    <property type="protein sequence ID" value="KAK7314215.1"/>
    <property type="molecule type" value="Genomic_DNA"/>
</dbReference>
<accession>A0AAN9KAF9</accession>
<proteinExistence type="predicted"/>
<gene>
    <name evidence="1" type="ORF">VNO77_39428</name>
</gene>
<evidence type="ECO:0000313" key="1">
    <source>
        <dbReference type="EMBL" id="KAK7314215.1"/>
    </source>
</evidence>
<name>A0AAN9KAF9_CANGL</name>
<evidence type="ECO:0000313" key="2">
    <source>
        <dbReference type="Proteomes" id="UP001367508"/>
    </source>
</evidence>
<dbReference type="Proteomes" id="UP001367508">
    <property type="component" value="Unassembled WGS sequence"/>
</dbReference>
<keyword evidence="2" id="KW-1185">Reference proteome</keyword>